<comment type="subcellular location">
    <subcellularLocation>
        <location evidence="1">Membrane</location>
    </subcellularLocation>
</comment>
<feature type="transmembrane region" description="Helical" evidence="8">
    <location>
        <begin position="317"/>
        <end position="337"/>
    </location>
</feature>
<keyword evidence="4 8" id="KW-0812">Transmembrane</keyword>
<keyword evidence="10" id="KW-1185">Reference proteome</keyword>
<evidence type="ECO:0000256" key="6">
    <source>
        <dbReference type="ARBA" id="ARBA00023136"/>
    </source>
</evidence>
<feature type="compositionally biased region" description="Basic and acidic residues" evidence="7">
    <location>
        <begin position="979"/>
        <end position="1011"/>
    </location>
</feature>
<feature type="transmembrane region" description="Helical" evidence="8">
    <location>
        <begin position="207"/>
        <end position="230"/>
    </location>
</feature>
<dbReference type="GO" id="GO:0015211">
    <property type="term" value="F:purine nucleoside transmembrane transporter activity"/>
    <property type="evidence" value="ECO:0007669"/>
    <property type="project" value="InterPro"/>
</dbReference>
<dbReference type="PANTHER" id="PTHR31376:SF2">
    <property type="entry name" value="PURINE PERMEASE 11-RELATED"/>
    <property type="match status" value="1"/>
</dbReference>
<dbReference type="InterPro" id="IPR030182">
    <property type="entry name" value="PUP_plant"/>
</dbReference>
<feature type="transmembrane region" description="Helical" evidence="8">
    <location>
        <begin position="82"/>
        <end position="105"/>
    </location>
</feature>
<feature type="transmembrane region" description="Helical" evidence="8">
    <location>
        <begin position="47"/>
        <end position="70"/>
    </location>
</feature>
<dbReference type="Gramene" id="AUR62000654-RA">
    <property type="protein sequence ID" value="AUR62000654-RA:cds"/>
    <property type="gene ID" value="AUR62000654"/>
</dbReference>
<feature type="transmembrane region" description="Helical" evidence="8">
    <location>
        <begin position="175"/>
        <end position="195"/>
    </location>
</feature>
<feature type="transmembrane region" description="Helical" evidence="8">
    <location>
        <begin position="250"/>
        <end position="267"/>
    </location>
</feature>
<dbReference type="AlphaFoldDB" id="A0A803KNP8"/>
<feature type="region of interest" description="Disordered" evidence="7">
    <location>
        <begin position="856"/>
        <end position="1020"/>
    </location>
</feature>
<evidence type="ECO:0000256" key="7">
    <source>
        <dbReference type="SAM" id="MobiDB-lite"/>
    </source>
</evidence>
<evidence type="ECO:0000256" key="2">
    <source>
        <dbReference type="ARBA" id="ARBA00006213"/>
    </source>
</evidence>
<evidence type="ECO:0000256" key="4">
    <source>
        <dbReference type="ARBA" id="ARBA00022692"/>
    </source>
</evidence>
<keyword evidence="5 8" id="KW-1133">Transmembrane helix</keyword>
<feature type="compositionally biased region" description="Basic and acidic residues" evidence="7">
    <location>
        <begin position="864"/>
        <end position="925"/>
    </location>
</feature>
<evidence type="ECO:0000313" key="9">
    <source>
        <dbReference type="EnsemblPlants" id="AUR62000654-RA:cds"/>
    </source>
</evidence>
<evidence type="ECO:0000256" key="3">
    <source>
        <dbReference type="ARBA" id="ARBA00022448"/>
    </source>
</evidence>
<sequence length="1020" mass="115926">MNNRFTLFATPWTSIIHLYNLRDVGEAILDKDGGQTVMPTLFKLNRWQWWILVGVNIFFLVAGQTAAVLLGRFYYDKGGSSTLMATLVQTAGFPILFIPLLLIPASPSSPTPSDSVSGKYICLIYVSLGIVLAGDNLLYSYGLLYLSASTYSLICSTQLAFNAIFAYFINSQKFTPLILNAVVILSYSAALLGVNESSDAPEGVSKVQYSIGFICTIGASAIYSLLLSLMQLAFQKALKKVSFSVVLEMQIYPSIVATIISVAALFISGQWRTLEGEMHGFHTGKASYVLTLVWTAVCWQVCSVGVVGLIFLVSSLFSNVISTVALVVGPIASVIAFHDKMNGVKIIVMLQALWGFASYLYQNYIDDSRSTELRKQMEANERRHSLHCPSSLDLGIFLDSLQYPKTLNSEQHSIHQNKFVQPLNDPTSDLCLSLDDYVDFGSNFFYQGCSGVVSSLDDDATRRIFTLPGVLSVECSNFAGISDMENDHFLGSSIKVLPSEMWVIGREIEQWSDFPNEYSYSVVRSFLCMEYVMESELLLWLIANSPRFGVVIDVAMRDHMSVLFRLCLKAIRREAAHSYGALKSDVGDNGKKLDVKSLRFKCPVTVEVLRWLASQLSILYGETNAKSYVIAMLRHLLLNPASQASLFPLDRKMEHGPAIEQEKNIVMGQSAGEVGKNEGNDTTDERMFSRSIFVYQIAAAIAALRERALLEERIRALRNPLPLAAYQWVAEHQYITKKADEERQKRPDYRPLLEHDSLPFQRQHDQDSTKMKTREELLAEERDYKRRRMSYRGKKLKRSAKEVMRDIIEEYMEAIKHTGGIGGLDKEDAERAKSTFNNFPAHDSTNFELAHHLTNDQQHGYRRSLNDNHKFRDKKHIDASPSRKERQKKETYNHRHLENEGTNRDRSSRDYYSRSPSVDRRSSRSRERKSHRRNQDVLERDDDERSKRNYSFHNMSSYDDLKSSTSSTLRSSSGRKDKRKLESPERHRWKKYENDERDLSRKGEFSDRYDPSEASDIYDG</sequence>
<protein>
    <submittedName>
        <fullName evidence="9">Uncharacterized protein</fullName>
    </submittedName>
</protein>
<comment type="similarity">
    <text evidence="2">Belongs to the purine permeases (TC 2.A.7.14) family.</text>
</comment>
<proteinExistence type="inferred from homology"/>
<evidence type="ECO:0000256" key="5">
    <source>
        <dbReference type="ARBA" id="ARBA00022989"/>
    </source>
</evidence>
<dbReference type="GO" id="GO:0005345">
    <property type="term" value="F:purine nucleobase transmembrane transporter activity"/>
    <property type="evidence" value="ECO:0007669"/>
    <property type="project" value="UniProtKB-ARBA"/>
</dbReference>
<evidence type="ECO:0000256" key="1">
    <source>
        <dbReference type="ARBA" id="ARBA00004370"/>
    </source>
</evidence>
<evidence type="ECO:0000256" key="8">
    <source>
        <dbReference type="SAM" id="Phobius"/>
    </source>
</evidence>
<feature type="compositionally biased region" description="Basic and acidic residues" evidence="7">
    <location>
        <begin position="933"/>
        <end position="947"/>
    </location>
</feature>
<feature type="transmembrane region" description="Helical" evidence="8">
    <location>
        <begin position="117"/>
        <end position="139"/>
    </location>
</feature>
<keyword evidence="3" id="KW-0813">Transport</keyword>
<feature type="transmembrane region" description="Helical" evidence="8">
    <location>
        <begin position="151"/>
        <end position="169"/>
    </location>
</feature>
<name>A0A803KNP8_CHEQI</name>
<accession>A0A803KNP8</accession>
<dbReference type="PANTHER" id="PTHR31376">
    <property type="entry name" value="OS09G0467300 PROTEIN-RELATED"/>
    <property type="match status" value="1"/>
</dbReference>
<reference evidence="9" key="2">
    <citation type="submission" date="2021-03" db="UniProtKB">
        <authorList>
            <consortium name="EnsemblPlants"/>
        </authorList>
    </citation>
    <scope>IDENTIFICATION</scope>
</reference>
<dbReference type="EnsemblPlants" id="AUR62000654-RA">
    <property type="protein sequence ID" value="AUR62000654-RA:cds"/>
    <property type="gene ID" value="AUR62000654"/>
</dbReference>
<feature type="compositionally biased region" description="Low complexity" evidence="7">
    <location>
        <begin position="963"/>
        <end position="972"/>
    </location>
</feature>
<dbReference type="Pfam" id="PF16913">
    <property type="entry name" value="PUNUT"/>
    <property type="match status" value="1"/>
</dbReference>
<dbReference type="OMA" id="SNFFYQG"/>
<dbReference type="GO" id="GO:0016020">
    <property type="term" value="C:membrane"/>
    <property type="evidence" value="ECO:0007669"/>
    <property type="project" value="UniProtKB-SubCell"/>
</dbReference>
<organism evidence="9 10">
    <name type="scientific">Chenopodium quinoa</name>
    <name type="common">Quinoa</name>
    <dbReference type="NCBI Taxonomy" id="63459"/>
    <lineage>
        <taxon>Eukaryota</taxon>
        <taxon>Viridiplantae</taxon>
        <taxon>Streptophyta</taxon>
        <taxon>Embryophyta</taxon>
        <taxon>Tracheophyta</taxon>
        <taxon>Spermatophyta</taxon>
        <taxon>Magnoliopsida</taxon>
        <taxon>eudicotyledons</taxon>
        <taxon>Gunneridae</taxon>
        <taxon>Pentapetalae</taxon>
        <taxon>Caryophyllales</taxon>
        <taxon>Chenopodiaceae</taxon>
        <taxon>Chenopodioideae</taxon>
        <taxon>Atripliceae</taxon>
        <taxon>Chenopodium</taxon>
    </lineage>
</organism>
<keyword evidence="6 8" id="KW-0472">Membrane</keyword>
<reference evidence="9" key="1">
    <citation type="journal article" date="2017" name="Nature">
        <title>The genome of Chenopodium quinoa.</title>
        <authorList>
            <person name="Jarvis D.E."/>
            <person name="Ho Y.S."/>
            <person name="Lightfoot D.J."/>
            <person name="Schmoeckel S.M."/>
            <person name="Li B."/>
            <person name="Borm T.J.A."/>
            <person name="Ohyanagi H."/>
            <person name="Mineta K."/>
            <person name="Michell C.T."/>
            <person name="Saber N."/>
            <person name="Kharbatia N.M."/>
            <person name="Rupper R.R."/>
            <person name="Sharp A.R."/>
            <person name="Dally N."/>
            <person name="Boughton B.A."/>
            <person name="Woo Y.H."/>
            <person name="Gao G."/>
            <person name="Schijlen E.G.W.M."/>
            <person name="Guo X."/>
            <person name="Momin A.A."/>
            <person name="Negrao S."/>
            <person name="Al-Babili S."/>
            <person name="Gehring C."/>
            <person name="Roessner U."/>
            <person name="Jung C."/>
            <person name="Murphy K."/>
            <person name="Arold S.T."/>
            <person name="Gojobori T."/>
            <person name="van der Linden C.G."/>
            <person name="van Loo E.N."/>
            <person name="Jellen E.N."/>
            <person name="Maughan P.J."/>
            <person name="Tester M."/>
        </authorList>
    </citation>
    <scope>NUCLEOTIDE SEQUENCE [LARGE SCALE GENOMIC DNA]</scope>
    <source>
        <strain evidence="9">cv. PI 614886</strain>
    </source>
</reference>
<evidence type="ECO:0000313" key="10">
    <source>
        <dbReference type="Proteomes" id="UP000596660"/>
    </source>
</evidence>
<dbReference type="Proteomes" id="UP000596660">
    <property type="component" value="Unplaced"/>
</dbReference>
<feature type="transmembrane region" description="Helical" evidence="8">
    <location>
        <begin position="288"/>
        <end position="311"/>
    </location>
</feature>